<feature type="compositionally biased region" description="Basic and acidic residues" evidence="7">
    <location>
        <begin position="173"/>
        <end position="199"/>
    </location>
</feature>
<feature type="domain" description="Protein kinase" evidence="9">
    <location>
        <begin position="1"/>
        <end position="101"/>
    </location>
</feature>
<keyword evidence="8" id="KW-0472">Membrane</keyword>
<dbReference type="InterPro" id="IPR008979">
    <property type="entry name" value="Galactose-bd-like_sf"/>
</dbReference>
<evidence type="ECO:0000313" key="10">
    <source>
        <dbReference type="EMBL" id="GAA3953805.1"/>
    </source>
</evidence>
<dbReference type="EC" id="2.7.11.1" evidence="1"/>
<dbReference type="InterPro" id="IPR011009">
    <property type="entry name" value="Kinase-like_dom_sf"/>
</dbReference>
<proteinExistence type="predicted"/>
<dbReference type="Proteomes" id="UP001500034">
    <property type="component" value="Unassembled WGS sequence"/>
</dbReference>
<reference evidence="11" key="1">
    <citation type="journal article" date="2019" name="Int. J. Syst. Evol. Microbiol.">
        <title>The Global Catalogue of Microorganisms (GCM) 10K type strain sequencing project: providing services to taxonomists for standard genome sequencing and annotation.</title>
        <authorList>
            <consortium name="The Broad Institute Genomics Platform"/>
            <consortium name="The Broad Institute Genome Sequencing Center for Infectious Disease"/>
            <person name="Wu L."/>
            <person name="Ma J."/>
        </authorList>
    </citation>
    <scope>NUCLEOTIDE SEQUENCE [LARGE SCALE GENOMIC DNA]</scope>
    <source>
        <strain evidence="11">JCM 17027</strain>
    </source>
</reference>
<evidence type="ECO:0000256" key="4">
    <source>
        <dbReference type="ARBA" id="ARBA00022777"/>
    </source>
</evidence>
<dbReference type="InterPro" id="IPR000719">
    <property type="entry name" value="Prot_kinase_dom"/>
</dbReference>
<evidence type="ECO:0000256" key="3">
    <source>
        <dbReference type="ARBA" id="ARBA00022741"/>
    </source>
</evidence>
<dbReference type="SUPFAM" id="SSF56112">
    <property type="entry name" value="Protein kinase-like (PK-like)"/>
    <property type="match status" value="1"/>
</dbReference>
<dbReference type="PANTHER" id="PTHR43671:SF13">
    <property type="entry name" value="SERINE_THREONINE-PROTEIN KINASE NEK2"/>
    <property type="match status" value="1"/>
</dbReference>
<accession>A0ABP7NTG7</accession>
<keyword evidence="6" id="KW-0675">Receptor</keyword>
<evidence type="ECO:0000256" key="1">
    <source>
        <dbReference type="ARBA" id="ARBA00012513"/>
    </source>
</evidence>
<keyword evidence="8" id="KW-1133">Transmembrane helix</keyword>
<evidence type="ECO:0000256" key="8">
    <source>
        <dbReference type="SAM" id="Phobius"/>
    </source>
</evidence>
<evidence type="ECO:0000313" key="11">
    <source>
        <dbReference type="Proteomes" id="UP001500034"/>
    </source>
</evidence>
<keyword evidence="8" id="KW-0812">Transmembrane</keyword>
<dbReference type="SUPFAM" id="SSF49785">
    <property type="entry name" value="Galactose-binding domain-like"/>
    <property type="match status" value="1"/>
</dbReference>
<keyword evidence="5" id="KW-0067">ATP-binding</keyword>
<dbReference type="InterPro" id="IPR050660">
    <property type="entry name" value="NEK_Ser/Thr_kinase"/>
</dbReference>
<dbReference type="EMBL" id="BAABCQ010000005">
    <property type="protein sequence ID" value="GAA3953805.1"/>
    <property type="molecule type" value="Genomic_DNA"/>
</dbReference>
<sequence>MGTPPFMSPEQFRVPKDTGPETDVFSLASVLVYAATGHSPFEAENAYMTAYHVVHDPPRLDGLPGVLRDIVTDCLEKDPSKRPSVDELLERVGELSATGLLPPTVALDTLGPAPDRARRRRRIVAGALAAAGGTGLAATAAFGLLDGAHNGQREKPSQTSSTRQAAPPIDSSTPREPRATVVPHEIKASRSSEGHEPTRAFDGFEQTWWGPGVSGSGRGEWIEARFETPARLTGLVLTSGMGGMAGSSSSSALPHRLAVTITTAAGETVERELTLDRVLGGQHREFDVGEVSAVRFTIRSSYDPSEATQVAISGIEFRRDIEVLPPAE</sequence>
<name>A0ABP7NTG7_9ACTN</name>
<keyword evidence="3" id="KW-0547">Nucleotide-binding</keyword>
<evidence type="ECO:0000256" key="7">
    <source>
        <dbReference type="SAM" id="MobiDB-lite"/>
    </source>
</evidence>
<feature type="transmembrane region" description="Helical" evidence="8">
    <location>
        <begin position="123"/>
        <end position="145"/>
    </location>
</feature>
<gene>
    <name evidence="10" type="ORF">GCM10022384_04120</name>
</gene>
<dbReference type="PROSITE" id="PS50011">
    <property type="entry name" value="PROTEIN_KINASE_DOM"/>
    <property type="match status" value="1"/>
</dbReference>
<feature type="compositionally biased region" description="Polar residues" evidence="7">
    <location>
        <begin position="157"/>
        <end position="172"/>
    </location>
</feature>
<evidence type="ECO:0000256" key="5">
    <source>
        <dbReference type="ARBA" id="ARBA00022840"/>
    </source>
</evidence>
<keyword evidence="4" id="KW-0418">Kinase</keyword>
<dbReference type="Gene3D" id="2.60.120.260">
    <property type="entry name" value="Galactose-binding domain-like"/>
    <property type="match status" value="1"/>
</dbReference>
<dbReference type="Gene3D" id="1.10.510.10">
    <property type="entry name" value="Transferase(Phosphotransferase) domain 1"/>
    <property type="match status" value="1"/>
</dbReference>
<protein>
    <recommendedName>
        <fullName evidence="1">non-specific serine/threonine protein kinase</fullName>
        <ecNumber evidence="1">2.7.11.1</ecNumber>
    </recommendedName>
</protein>
<dbReference type="PANTHER" id="PTHR43671">
    <property type="entry name" value="SERINE/THREONINE-PROTEIN KINASE NEK"/>
    <property type="match status" value="1"/>
</dbReference>
<keyword evidence="2" id="KW-0808">Transferase</keyword>
<evidence type="ECO:0000256" key="2">
    <source>
        <dbReference type="ARBA" id="ARBA00022679"/>
    </source>
</evidence>
<dbReference type="InterPro" id="IPR057561">
    <property type="entry name" value="NADase_transloc"/>
</dbReference>
<keyword evidence="11" id="KW-1185">Reference proteome</keyword>
<feature type="region of interest" description="Disordered" evidence="7">
    <location>
        <begin position="148"/>
        <end position="207"/>
    </location>
</feature>
<evidence type="ECO:0000256" key="6">
    <source>
        <dbReference type="ARBA" id="ARBA00023170"/>
    </source>
</evidence>
<dbReference type="NCBIfam" id="NF047619">
    <property type="entry name" value="NADase_discoid"/>
    <property type="match status" value="1"/>
</dbReference>
<dbReference type="Pfam" id="PF00069">
    <property type="entry name" value="Pkinase"/>
    <property type="match status" value="1"/>
</dbReference>
<organism evidence="10 11">
    <name type="scientific">Streptomyces marokkonensis</name>
    <dbReference type="NCBI Taxonomy" id="324855"/>
    <lineage>
        <taxon>Bacteria</taxon>
        <taxon>Bacillati</taxon>
        <taxon>Actinomycetota</taxon>
        <taxon>Actinomycetes</taxon>
        <taxon>Kitasatosporales</taxon>
        <taxon>Streptomycetaceae</taxon>
        <taxon>Streptomyces</taxon>
    </lineage>
</organism>
<comment type="caution">
    <text evidence="10">The sequence shown here is derived from an EMBL/GenBank/DDBJ whole genome shotgun (WGS) entry which is preliminary data.</text>
</comment>
<evidence type="ECO:0000259" key="9">
    <source>
        <dbReference type="PROSITE" id="PS50011"/>
    </source>
</evidence>